<reference evidence="1" key="1">
    <citation type="submission" date="2021-02" db="EMBL/GenBank/DDBJ databases">
        <authorList>
            <person name="Steward A R."/>
        </authorList>
    </citation>
    <scope>NUCLEOTIDE SEQUENCE</scope>
</reference>
<dbReference type="Proteomes" id="UP000663880">
    <property type="component" value="Unassembled WGS sequence"/>
</dbReference>
<evidence type="ECO:0000313" key="2">
    <source>
        <dbReference type="Proteomes" id="UP000663880"/>
    </source>
</evidence>
<proteinExistence type="predicted"/>
<dbReference type="EMBL" id="CAJOBZ010000043">
    <property type="protein sequence ID" value="CAF4907819.1"/>
    <property type="molecule type" value="Genomic_DNA"/>
</dbReference>
<comment type="caution">
    <text evidence="1">The sequence shown here is derived from an EMBL/GenBank/DDBJ whole genome shotgun (WGS) entry which is preliminary data.</text>
</comment>
<keyword evidence="2" id="KW-1185">Reference proteome</keyword>
<dbReference type="AlphaFoldDB" id="A0A821VGV5"/>
<sequence length="75" mass="8766">MVLVVSPLSYPVPLVLHDNMLHRPHTLFMSSWIGKIKERGRANRAENLARISHERRKNGDRSKCTTCHRMLWTIC</sequence>
<name>A0A821VGV5_9NEOP</name>
<gene>
    <name evidence="1" type="ORF">PMACD_LOCUS11855</name>
</gene>
<organism evidence="1 2">
    <name type="scientific">Pieris macdunnoughi</name>
    <dbReference type="NCBI Taxonomy" id="345717"/>
    <lineage>
        <taxon>Eukaryota</taxon>
        <taxon>Metazoa</taxon>
        <taxon>Ecdysozoa</taxon>
        <taxon>Arthropoda</taxon>
        <taxon>Hexapoda</taxon>
        <taxon>Insecta</taxon>
        <taxon>Pterygota</taxon>
        <taxon>Neoptera</taxon>
        <taxon>Endopterygota</taxon>
        <taxon>Lepidoptera</taxon>
        <taxon>Glossata</taxon>
        <taxon>Ditrysia</taxon>
        <taxon>Papilionoidea</taxon>
        <taxon>Pieridae</taxon>
        <taxon>Pierinae</taxon>
        <taxon>Pieris</taxon>
    </lineage>
</organism>
<evidence type="ECO:0000313" key="1">
    <source>
        <dbReference type="EMBL" id="CAF4907819.1"/>
    </source>
</evidence>
<protein>
    <submittedName>
        <fullName evidence="1">Uncharacterized protein</fullName>
    </submittedName>
</protein>
<accession>A0A821VGV5</accession>